<keyword evidence="3" id="KW-1185">Reference proteome</keyword>
<sequence length="124" mass="14363">MADVVWDKQKTYKLIELIESSPELWNCTLKEYRDRQLKAKCMETIAQKLEMSSAEVGRKLHNLRCQMNSELRKIKNKKSGAGADETVKSSWEFFDSLKFMTGISECVKTVGTVPNAFVSYLFYY</sequence>
<name>A0AAV0Y1M4_9HEMI</name>
<dbReference type="Pfam" id="PF10545">
    <property type="entry name" value="MADF_DNA_bdg"/>
    <property type="match status" value="1"/>
</dbReference>
<reference evidence="2 3" key="1">
    <citation type="submission" date="2023-01" db="EMBL/GenBank/DDBJ databases">
        <authorList>
            <person name="Whitehead M."/>
        </authorList>
    </citation>
    <scope>NUCLEOTIDE SEQUENCE [LARGE SCALE GENOMIC DNA]</scope>
</reference>
<organism evidence="2 3">
    <name type="scientific">Macrosiphum euphorbiae</name>
    <name type="common">potato aphid</name>
    <dbReference type="NCBI Taxonomy" id="13131"/>
    <lineage>
        <taxon>Eukaryota</taxon>
        <taxon>Metazoa</taxon>
        <taxon>Ecdysozoa</taxon>
        <taxon>Arthropoda</taxon>
        <taxon>Hexapoda</taxon>
        <taxon>Insecta</taxon>
        <taxon>Pterygota</taxon>
        <taxon>Neoptera</taxon>
        <taxon>Paraneoptera</taxon>
        <taxon>Hemiptera</taxon>
        <taxon>Sternorrhyncha</taxon>
        <taxon>Aphidomorpha</taxon>
        <taxon>Aphidoidea</taxon>
        <taxon>Aphididae</taxon>
        <taxon>Macrosiphini</taxon>
        <taxon>Macrosiphum</taxon>
    </lineage>
</organism>
<evidence type="ECO:0000259" key="1">
    <source>
        <dbReference type="PROSITE" id="PS51029"/>
    </source>
</evidence>
<accession>A0AAV0Y1M4</accession>
<dbReference type="SMART" id="SM00595">
    <property type="entry name" value="MADF"/>
    <property type="match status" value="1"/>
</dbReference>
<comment type="caution">
    <text evidence="2">The sequence shown here is derived from an EMBL/GenBank/DDBJ whole genome shotgun (WGS) entry which is preliminary data.</text>
</comment>
<dbReference type="EMBL" id="CARXXK010001250">
    <property type="protein sequence ID" value="CAI6374755.1"/>
    <property type="molecule type" value="Genomic_DNA"/>
</dbReference>
<dbReference type="InterPro" id="IPR006578">
    <property type="entry name" value="MADF-dom"/>
</dbReference>
<feature type="domain" description="MADF" evidence="1">
    <location>
        <begin position="13"/>
        <end position="105"/>
    </location>
</feature>
<dbReference type="PANTHER" id="PTHR21505:SF12">
    <property type="entry name" value="MADF DOMAIN-CONTAINING PROTEIN-RELATED"/>
    <property type="match status" value="1"/>
</dbReference>
<evidence type="ECO:0000313" key="3">
    <source>
        <dbReference type="Proteomes" id="UP001160148"/>
    </source>
</evidence>
<dbReference type="PROSITE" id="PS51029">
    <property type="entry name" value="MADF"/>
    <property type="match status" value="1"/>
</dbReference>
<protein>
    <recommendedName>
        <fullName evidence="1">MADF domain-containing protein</fullName>
    </recommendedName>
</protein>
<proteinExistence type="predicted"/>
<gene>
    <name evidence="2" type="ORF">MEUPH1_LOCUS28346</name>
</gene>
<dbReference type="Proteomes" id="UP001160148">
    <property type="component" value="Unassembled WGS sequence"/>
</dbReference>
<dbReference type="PANTHER" id="PTHR21505">
    <property type="entry name" value="MADF DOMAIN-CONTAINING PROTEIN-RELATED"/>
    <property type="match status" value="1"/>
</dbReference>
<evidence type="ECO:0000313" key="2">
    <source>
        <dbReference type="EMBL" id="CAI6374755.1"/>
    </source>
</evidence>
<dbReference type="AlphaFoldDB" id="A0AAV0Y1M4"/>